<dbReference type="PANTHER" id="PTHR35399">
    <property type="entry name" value="SLR8030 PROTEIN"/>
    <property type="match status" value="1"/>
</dbReference>
<evidence type="ECO:0000313" key="2">
    <source>
        <dbReference type="EMBL" id="RVT90033.1"/>
    </source>
</evidence>
<evidence type="ECO:0000313" key="3">
    <source>
        <dbReference type="Proteomes" id="UP000282957"/>
    </source>
</evidence>
<dbReference type="EMBL" id="SACL01000015">
    <property type="protein sequence ID" value="RVT90033.1"/>
    <property type="molecule type" value="Genomic_DNA"/>
</dbReference>
<organism evidence="2 3">
    <name type="scientific">Rhodovarius crocodyli</name>
    <dbReference type="NCBI Taxonomy" id="1979269"/>
    <lineage>
        <taxon>Bacteria</taxon>
        <taxon>Pseudomonadati</taxon>
        <taxon>Pseudomonadota</taxon>
        <taxon>Alphaproteobacteria</taxon>
        <taxon>Acetobacterales</taxon>
        <taxon>Roseomonadaceae</taxon>
        <taxon>Rhodovarius</taxon>
    </lineage>
</organism>
<sequence>MCRRRSSWSDPIAREGLRADIPGMNRRGLLLASSGVLAAPALASAQGLSSGGLQAQQGTSVAGGWRLDVLARWGDPVLSDAPAWAPNAPDADAVSAQFGWDAELLAVFTPPRATDGVPRAVVAVAHPGVDPAMAYPDGRDRPDVSAAMQGVSIINLEKRGRAWVLSSGGYQSRHLGARTLCRADGPAAEQLGGAINGIYGAGAGCGTADRLLLAESEASDWTNRLPGRITAAQGWVVEVNPFEPSDIPVKRTALGRAPQAIAAQVSPEGKLVVYLAHQTGLARFVSAEAATSPDALAAGTLSAARFNGADVTWAPLGADAWQDLPAALAQAGARPLPAGASLAIVADALVVGAPGQGATGLRGVVDTSRVTSLLPAGMAPGLSALTGDQRGQLWIGNDAGYGYSSTVMTPDGRPALVMPRGARVGGLGLSPDGAALFTCIRTPGAEPGRSYSRPATRWPDFTPGTPPRSALVAIERG</sequence>
<protein>
    <submittedName>
        <fullName evidence="2">DUF839 domain-containing protein</fullName>
    </submittedName>
</protein>
<dbReference type="InterPro" id="IPR008557">
    <property type="entry name" value="PhoX"/>
</dbReference>
<proteinExistence type="predicted"/>
<gene>
    <name evidence="2" type="ORF">EOD42_24410</name>
</gene>
<dbReference type="OrthoDB" id="9801383at2"/>
<comment type="caution">
    <text evidence="2">The sequence shown here is derived from an EMBL/GenBank/DDBJ whole genome shotgun (WGS) entry which is preliminary data.</text>
</comment>
<keyword evidence="3" id="KW-1185">Reference proteome</keyword>
<dbReference type="InterPro" id="IPR006311">
    <property type="entry name" value="TAT_signal"/>
</dbReference>
<dbReference type="PANTHER" id="PTHR35399:SF2">
    <property type="entry name" value="DUF839 DOMAIN-CONTAINING PROTEIN"/>
    <property type="match status" value="1"/>
</dbReference>
<dbReference type="PROSITE" id="PS51318">
    <property type="entry name" value="TAT"/>
    <property type="match status" value="1"/>
</dbReference>
<reference evidence="2 3" key="1">
    <citation type="submission" date="2019-01" db="EMBL/GenBank/DDBJ databases">
        <authorList>
            <person name="Chen W.-M."/>
        </authorList>
    </citation>
    <scope>NUCLEOTIDE SEQUENCE [LARGE SCALE GENOMIC DNA]</scope>
    <source>
        <strain evidence="2 3">CCP-6</strain>
    </source>
</reference>
<evidence type="ECO:0000256" key="1">
    <source>
        <dbReference type="SAM" id="MobiDB-lite"/>
    </source>
</evidence>
<dbReference type="Proteomes" id="UP000282957">
    <property type="component" value="Unassembled WGS sequence"/>
</dbReference>
<dbReference type="Pfam" id="PF05787">
    <property type="entry name" value="PhoX"/>
    <property type="match status" value="1"/>
</dbReference>
<name>A0A437LXI2_9PROT</name>
<feature type="region of interest" description="Disordered" evidence="1">
    <location>
        <begin position="446"/>
        <end position="466"/>
    </location>
</feature>
<dbReference type="AlphaFoldDB" id="A0A437LXI2"/>
<accession>A0A437LXI2</accession>